<name>A0A2N5M8X6_9BACI</name>
<dbReference type="Proteomes" id="UP000234748">
    <property type="component" value="Unassembled WGS sequence"/>
</dbReference>
<reference evidence="3 4" key="1">
    <citation type="submission" date="2017-11" db="EMBL/GenBank/DDBJ databases">
        <title>Comparitive Functional Genomics of Dry Heat Resistant strains isolated from the Viking Spacecraft.</title>
        <authorList>
            <person name="Seuylemezian A."/>
            <person name="Cooper K."/>
            <person name="Vaishampayan P."/>
        </authorList>
    </citation>
    <scope>NUCLEOTIDE SEQUENCE [LARGE SCALE GENOMIC DNA]</scope>
    <source>
        <strain evidence="3 4">V1-29</strain>
    </source>
</reference>
<dbReference type="SUPFAM" id="SSF53254">
    <property type="entry name" value="Phosphoglycerate mutase-like"/>
    <property type="match status" value="1"/>
</dbReference>
<comment type="caution">
    <text evidence="3">The sequence shown here is derived from an EMBL/GenBank/DDBJ whole genome shotgun (WGS) entry which is preliminary data.</text>
</comment>
<evidence type="ECO:0000313" key="4">
    <source>
        <dbReference type="Proteomes" id="UP000234748"/>
    </source>
</evidence>
<dbReference type="OrthoDB" id="9783269at2"/>
<dbReference type="InterPro" id="IPR013078">
    <property type="entry name" value="His_Pase_superF_clade-1"/>
</dbReference>
<evidence type="ECO:0000256" key="1">
    <source>
        <dbReference type="PIRSR" id="PIRSR613078-1"/>
    </source>
</evidence>
<gene>
    <name evidence="3" type="ORF">CUU66_05770</name>
</gene>
<evidence type="ECO:0000313" key="3">
    <source>
        <dbReference type="EMBL" id="PLT30814.1"/>
    </source>
</evidence>
<dbReference type="PANTHER" id="PTHR48100">
    <property type="entry name" value="BROAD-SPECIFICITY PHOSPHATASE YOR283W-RELATED"/>
    <property type="match status" value="1"/>
</dbReference>
<dbReference type="AlphaFoldDB" id="A0A2N5M8X6"/>
<feature type="active site" description="Tele-phosphohistidine intermediate" evidence="1">
    <location>
        <position position="14"/>
    </location>
</feature>
<proteinExistence type="predicted"/>
<dbReference type="Gene3D" id="3.40.50.1240">
    <property type="entry name" value="Phosphoglycerate mutase-like"/>
    <property type="match status" value="1"/>
</dbReference>
<feature type="binding site" evidence="2">
    <location>
        <position position="64"/>
    </location>
    <ligand>
        <name>substrate</name>
    </ligand>
</feature>
<dbReference type="CDD" id="cd07067">
    <property type="entry name" value="HP_PGM_like"/>
    <property type="match status" value="1"/>
</dbReference>
<evidence type="ECO:0000256" key="2">
    <source>
        <dbReference type="PIRSR" id="PIRSR613078-2"/>
    </source>
</evidence>
<feature type="binding site" evidence="2">
    <location>
        <begin position="13"/>
        <end position="20"/>
    </location>
    <ligand>
        <name>substrate</name>
    </ligand>
</feature>
<keyword evidence="4" id="KW-1185">Reference proteome</keyword>
<dbReference type="PANTHER" id="PTHR48100:SF59">
    <property type="entry name" value="ADENOSYLCOBALAMIN_ALPHA-RIBAZOLE PHOSPHATASE"/>
    <property type="match status" value="1"/>
</dbReference>
<dbReference type="GO" id="GO:0016791">
    <property type="term" value="F:phosphatase activity"/>
    <property type="evidence" value="ECO:0007669"/>
    <property type="project" value="TreeGrafter"/>
</dbReference>
<dbReference type="Pfam" id="PF00300">
    <property type="entry name" value="His_Phos_1"/>
    <property type="match status" value="1"/>
</dbReference>
<dbReference type="InterPro" id="IPR029033">
    <property type="entry name" value="His_PPase_superfam"/>
</dbReference>
<feature type="active site" description="Proton donor/acceptor" evidence="1">
    <location>
        <position position="86"/>
    </location>
</feature>
<sequence length="208" mass="24082">MESSRIIDLYLIRHGLTQWNIEKRYQGHTDIPLHREKVSELNILKDWVLEGILADAVYSSDLARCMETARFLWPDSPIIKDSRLRELNFGEWEGLTFDDLKNSPLYTSWIADWEEHSPPEGESARQFNDRVDGFMNSLIAKKQNFLTIAAVTHGGVIRRIISRYVPEVTFWEIPIPFGKAYQLKLEEKGAGWICSSLSVVPIQERESM</sequence>
<dbReference type="EMBL" id="PGUY01000016">
    <property type="protein sequence ID" value="PLT30814.1"/>
    <property type="molecule type" value="Genomic_DNA"/>
</dbReference>
<dbReference type="InterPro" id="IPR050275">
    <property type="entry name" value="PGM_Phosphatase"/>
</dbReference>
<dbReference type="RefSeq" id="WP_101640727.1">
    <property type="nucleotide sequence ID" value="NZ_PGUY01000016.1"/>
</dbReference>
<dbReference type="SMART" id="SM00855">
    <property type="entry name" value="PGAM"/>
    <property type="match status" value="1"/>
</dbReference>
<organism evidence="3 4">
    <name type="scientific">Peribacillus deserti</name>
    <dbReference type="NCBI Taxonomy" id="673318"/>
    <lineage>
        <taxon>Bacteria</taxon>
        <taxon>Bacillati</taxon>
        <taxon>Bacillota</taxon>
        <taxon>Bacilli</taxon>
        <taxon>Bacillales</taxon>
        <taxon>Bacillaceae</taxon>
        <taxon>Peribacillus</taxon>
    </lineage>
</organism>
<protein>
    <submittedName>
        <fullName evidence="3">Histidine phosphatase family protein</fullName>
    </submittedName>
</protein>
<accession>A0A2N5M8X6</accession>
<dbReference type="GO" id="GO:0005737">
    <property type="term" value="C:cytoplasm"/>
    <property type="evidence" value="ECO:0007669"/>
    <property type="project" value="TreeGrafter"/>
</dbReference>